<dbReference type="VEuPathDB" id="GiardiaDB:QR46_4622"/>
<proteinExistence type="predicted"/>
<accession>A0A132NMV3</accession>
<organism evidence="1 2">
    <name type="scientific">Giardia duodenalis assemblage B</name>
    <dbReference type="NCBI Taxonomy" id="1394984"/>
    <lineage>
        <taxon>Eukaryota</taxon>
        <taxon>Metamonada</taxon>
        <taxon>Diplomonadida</taxon>
        <taxon>Hexamitidae</taxon>
        <taxon>Giardiinae</taxon>
        <taxon>Giardia</taxon>
    </lineage>
</organism>
<gene>
    <name evidence="1" type="ORF">QR46_4622</name>
</gene>
<name>A0A132NMV3_GIAIN</name>
<protein>
    <submittedName>
        <fullName evidence="1">Uncharacterized protein</fullName>
    </submittedName>
</protein>
<dbReference type="OrthoDB" id="10252825at2759"/>
<comment type="caution">
    <text evidence="1">The sequence shown here is derived from an EMBL/GenBank/DDBJ whole genome shotgun (WGS) entry which is preliminary data.</text>
</comment>
<evidence type="ECO:0000313" key="1">
    <source>
        <dbReference type="EMBL" id="KWX11409.1"/>
    </source>
</evidence>
<evidence type="ECO:0000313" key="2">
    <source>
        <dbReference type="Proteomes" id="UP000070089"/>
    </source>
</evidence>
<dbReference type="EMBL" id="JXTI01000191">
    <property type="protein sequence ID" value="KWX11409.1"/>
    <property type="molecule type" value="Genomic_DNA"/>
</dbReference>
<sequence>MKLVIDVLGIFRFVSIVTDSQMTVKEYICQIEREFQQMYALSISPQFSVLSKFSSAKDFLLPSDTVGSILAEGDKILAAPDEKWSETLRQSPWSVLGIDETEFEVRIELLRKIYGEQCNFAVLGSCLLRASGNLSKATAICSFIRPDVLNSTRRIIFVRPRENIVRRVDLGVGSEGETRKVKL</sequence>
<reference evidence="1 2" key="1">
    <citation type="journal article" date="2015" name="Mol. Biochem. Parasitol.">
        <title>Identification of polymorphic genes for use in assemblage B genotyping assays through comparative genomics of multiple assemblage B Giardia duodenalis isolates.</title>
        <authorList>
            <person name="Wielinga C."/>
            <person name="Thompson R.C."/>
            <person name="Monis P."/>
            <person name="Ryan U."/>
        </authorList>
    </citation>
    <scope>NUCLEOTIDE SEQUENCE [LARGE SCALE GENOMIC DNA]</scope>
    <source>
        <strain evidence="1 2">BAH15c1</strain>
    </source>
</reference>
<dbReference type="AlphaFoldDB" id="A0A132NMV3"/>
<dbReference type="Proteomes" id="UP000070089">
    <property type="component" value="Unassembled WGS sequence"/>
</dbReference>